<organism evidence="1 2">
    <name type="scientific">Biomphalaria pfeifferi</name>
    <name type="common">Bloodfluke planorb</name>
    <name type="synonym">Freshwater snail</name>
    <dbReference type="NCBI Taxonomy" id="112525"/>
    <lineage>
        <taxon>Eukaryota</taxon>
        <taxon>Metazoa</taxon>
        <taxon>Spiralia</taxon>
        <taxon>Lophotrochozoa</taxon>
        <taxon>Mollusca</taxon>
        <taxon>Gastropoda</taxon>
        <taxon>Heterobranchia</taxon>
        <taxon>Euthyneura</taxon>
        <taxon>Panpulmonata</taxon>
        <taxon>Hygrophila</taxon>
        <taxon>Lymnaeoidea</taxon>
        <taxon>Planorbidae</taxon>
        <taxon>Biomphalaria</taxon>
    </lineage>
</organism>
<accession>A0AAD8C303</accession>
<reference evidence="1" key="1">
    <citation type="journal article" date="2023" name="PLoS Negl. Trop. Dis.">
        <title>A genome sequence for Biomphalaria pfeifferi, the major vector snail for the human-infecting parasite Schistosoma mansoni.</title>
        <authorList>
            <person name="Bu L."/>
            <person name="Lu L."/>
            <person name="Laidemitt M.R."/>
            <person name="Zhang S.M."/>
            <person name="Mutuku M."/>
            <person name="Mkoji G."/>
            <person name="Steinauer M."/>
            <person name="Loker E.S."/>
        </authorList>
    </citation>
    <scope>NUCLEOTIDE SEQUENCE</scope>
    <source>
        <strain evidence="1">KasaAsao</strain>
    </source>
</reference>
<dbReference type="AlphaFoldDB" id="A0AAD8C303"/>
<dbReference type="EMBL" id="JASAOG010000014">
    <property type="protein sequence ID" value="KAK0065353.1"/>
    <property type="molecule type" value="Genomic_DNA"/>
</dbReference>
<proteinExistence type="predicted"/>
<protein>
    <submittedName>
        <fullName evidence="1">Uncharacterized protein</fullName>
    </submittedName>
</protein>
<reference evidence="1" key="2">
    <citation type="submission" date="2023-04" db="EMBL/GenBank/DDBJ databases">
        <authorList>
            <person name="Bu L."/>
            <person name="Lu L."/>
            <person name="Laidemitt M.R."/>
            <person name="Zhang S.M."/>
            <person name="Mutuku M."/>
            <person name="Mkoji G."/>
            <person name="Steinauer M."/>
            <person name="Loker E.S."/>
        </authorList>
    </citation>
    <scope>NUCLEOTIDE SEQUENCE</scope>
    <source>
        <strain evidence="1">KasaAsao</strain>
        <tissue evidence="1">Whole Snail</tissue>
    </source>
</reference>
<evidence type="ECO:0000313" key="1">
    <source>
        <dbReference type="EMBL" id="KAK0065353.1"/>
    </source>
</evidence>
<sequence>MELAPFGLKTPYQKICSKSVSSYLNRSVVEHTDGVTGKSLHNSIGRTDGGRKVLNLKATDKPDQDKVNPAHLQTLIKSKTQTDNPDQESTSC</sequence>
<comment type="caution">
    <text evidence="1">The sequence shown here is derived from an EMBL/GenBank/DDBJ whole genome shotgun (WGS) entry which is preliminary data.</text>
</comment>
<name>A0AAD8C303_BIOPF</name>
<evidence type="ECO:0000313" key="2">
    <source>
        <dbReference type="Proteomes" id="UP001233172"/>
    </source>
</evidence>
<keyword evidence="2" id="KW-1185">Reference proteome</keyword>
<gene>
    <name evidence="1" type="ORF">Bpfe_005379</name>
</gene>
<dbReference type="Proteomes" id="UP001233172">
    <property type="component" value="Unassembled WGS sequence"/>
</dbReference>